<dbReference type="InterPro" id="IPR002549">
    <property type="entry name" value="AI-2E-like"/>
</dbReference>
<dbReference type="Proteomes" id="UP001597102">
    <property type="component" value="Unassembled WGS sequence"/>
</dbReference>
<evidence type="ECO:0000256" key="1">
    <source>
        <dbReference type="ARBA" id="ARBA00004141"/>
    </source>
</evidence>
<name>A0ABW3J5S1_9HYPH</name>
<feature type="transmembrane region" description="Helical" evidence="6">
    <location>
        <begin position="244"/>
        <end position="272"/>
    </location>
</feature>
<keyword evidence="3 6" id="KW-0812">Transmembrane</keyword>
<proteinExistence type="inferred from homology"/>
<keyword evidence="4 6" id="KW-1133">Transmembrane helix</keyword>
<protein>
    <submittedName>
        <fullName evidence="7">AI-2E family transporter</fullName>
    </submittedName>
</protein>
<evidence type="ECO:0000256" key="5">
    <source>
        <dbReference type="ARBA" id="ARBA00023136"/>
    </source>
</evidence>
<feature type="transmembrane region" description="Helical" evidence="6">
    <location>
        <begin position="319"/>
        <end position="342"/>
    </location>
</feature>
<evidence type="ECO:0000313" key="8">
    <source>
        <dbReference type="Proteomes" id="UP001597102"/>
    </source>
</evidence>
<evidence type="ECO:0000313" key="7">
    <source>
        <dbReference type="EMBL" id="MFD0985669.1"/>
    </source>
</evidence>
<reference evidence="8" key="1">
    <citation type="journal article" date="2019" name="Int. J. Syst. Evol. Microbiol.">
        <title>The Global Catalogue of Microorganisms (GCM) 10K type strain sequencing project: providing services to taxonomists for standard genome sequencing and annotation.</title>
        <authorList>
            <consortium name="The Broad Institute Genomics Platform"/>
            <consortium name="The Broad Institute Genome Sequencing Center for Infectious Disease"/>
            <person name="Wu L."/>
            <person name="Ma J."/>
        </authorList>
    </citation>
    <scope>NUCLEOTIDE SEQUENCE [LARGE SCALE GENOMIC DNA]</scope>
    <source>
        <strain evidence="8">CCUG 61697</strain>
    </source>
</reference>
<dbReference type="PANTHER" id="PTHR21716:SF62">
    <property type="entry name" value="TRANSPORT PROTEIN YDBI-RELATED"/>
    <property type="match status" value="1"/>
</dbReference>
<evidence type="ECO:0000256" key="3">
    <source>
        <dbReference type="ARBA" id="ARBA00022692"/>
    </source>
</evidence>
<feature type="transmembrane region" description="Helical" evidence="6">
    <location>
        <begin position="20"/>
        <end position="42"/>
    </location>
</feature>
<comment type="subcellular location">
    <subcellularLocation>
        <location evidence="1">Membrane</location>
        <topology evidence="1">Multi-pass membrane protein</topology>
    </subcellularLocation>
</comment>
<dbReference type="PANTHER" id="PTHR21716">
    <property type="entry name" value="TRANSMEMBRANE PROTEIN"/>
    <property type="match status" value="1"/>
</dbReference>
<feature type="transmembrane region" description="Helical" evidence="6">
    <location>
        <begin position="158"/>
        <end position="181"/>
    </location>
</feature>
<dbReference type="RefSeq" id="WP_379084377.1">
    <property type="nucleotide sequence ID" value="NZ_JBHTJO010000001.1"/>
</dbReference>
<dbReference type="EMBL" id="JBHTJO010000001">
    <property type="protein sequence ID" value="MFD0985669.1"/>
    <property type="molecule type" value="Genomic_DNA"/>
</dbReference>
<comment type="similarity">
    <text evidence="2">Belongs to the autoinducer-2 exporter (AI-2E) (TC 2.A.86) family.</text>
</comment>
<evidence type="ECO:0000256" key="6">
    <source>
        <dbReference type="SAM" id="Phobius"/>
    </source>
</evidence>
<gene>
    <name evidence="7" type="ORF">ACFQ2F_00985</name>
</gene>
<feature type="transmembrane region" description="Helical" evidence="6">
    <location>
        <begin position="279"/>
        <end position="299"/>
    </location>
</feature>
<feature type="transmembrane region" description="Helical" evidence="6">
    <location>
        <begin position="77"/>
        <end position="99"/>
    </location>
</feature>
<feature type="transmembrane region" description="Helical" evidence="6">
    <location>
        <begin position="48"/>
        <end position="65"/>
    </location>
</feature>
<sequence>MAASSGEKSQLSKDLQRRPVLRDAMMATTGVIIVVAIAMVLWFARVPVLLAFAGVLLAIVLHGGSEWINQKTGIPRMIALGGLIVLAIGGIAAVIASAGPTIVNQTGQLVTSIGTGITNLSQELFDLEEGETLFQNFKIQDIVNDLQPWGLASGATAVAGNVLSVVAGGFIVLFFGIYVAADPGTHVKLISQVAAPRDRKSTVALLRETGDVLRRWIIGQAIAMAAIGALTYVGLLILGVPMAFALALFAALAGFLPYLGPIIGAVPILLVAGGDSLQLVLYVLILYLIVQGLESYLLTPLIQARAVRLPPAVVILNQLVMGALFGILGIALATPLAAAATIPLRHWFGAPDEDESSG</sequence>
<accession>A0ABW3J5S1</accession>
<keyword evidence="5 6" id="KW-0472">Membrane</keyword>
<organism evidence="7 8">
    <name type="scientific">Methyloligella solikamskensis</name>
    <dbReference type="NCBI Taxonomy" id="1177756"/>
    <lineage>
        <taxon>Bacteria</taxon>
        <taxon>Pseudomonadati</taxon>
        <taxon>Pseudomonadota</taxon>
        <taxon>Alphaproteobacteria</taxon>
        <taxon>Hyphomicrobiales</taxon>
        <taxon>Hyphomicrobiaceae</taxon>
        <taxon>Methyloligella</taxon>
    </lineage>
</organism>
<comment type="caution">
    <text evidence="7">The sequence shown here is derived from an EMBL/GenBank/DDBJ whole genome shotgun (WGS) entry which is preliminary data.</text>
</comment>
<keyword evidence="8" id="KW-1185">Reference proteome</keyword>
<evidence type="ECO:0000256" key="4">
    <source>
        <dbReference type="ARBA" id="ARBA00022989"/>
    </source>
</evidence>
<evidence type="ECO:0000256" key="2">
    <source>
        <dbReference type="ARBA" id="ARBA00009773"/>
    </source>
</evidence>
<dbReference type="Pfam" id="PF01594">
    <property type="entry name" value="AI-2E_transport"/>
    <property type="match status" value="1"/>
</dbReference>
<feature type="transmembrane region" description="Helical" evidence="6">
    <location>
        <begin position="216"/>
        <end position="238"/>
    </location>
</feature>